<dbReference type="NCBIfam" id="NF009466">
    <property type="entry name" value="PRK12826.1-2"/>
    <property type="match status" value="1"/>
</dbReference>
<dbReference type="Pfam" id="PF13561">
    <property type="entry name" value="adh_short_C2"/>
    <property type="match status" value="1"/>
</dbReference>
<reference evidence="3 4" key="1">
    <citation type="submission" date="2019-03" db="EMBL/GenBank/DDBJ databases">
        <title>Genomic Encyclopedia of Type Strains, Phase IV (KMG-IV): sequencing the most valuable type-strain genomes for metagenomic binning, comparative biology and taxonomic classification.</title>
        <authorList>
            <person name="Goeker M."/>
        </authorList>
    </citation>
    <scope>NUCLEOTIDE SEQUENCE [LARGE SCALE GENOMIC DNA]</scope>
    <source>
        <strain evidence="3 4">DSM 26377</strain>
    </source>
</reference>
<dbReference type="InterPro" id="IPR036291">
    <property type="entry name" value="NAD(P)-bd_dom_sf"/>
</dbReference>
<dbReference type="PANTHER" id="PTHR24321:SF8">
    <property type="entry name" value="ESTRADIOL 17-BETA-DEHYDROGENASE 8-RELATED"/>
    <property type="match status" value="1"/>
</dbReference>
<dbReference type="PROSITE" id="PS00061">
    <property type="entry name" value="ADH_SHORT"/>
    <property type="match status" value="1"/>
</dbReference>
<keyword evidence="4" id="KW-1185">Reference proteome</keyword>
<dbReference type="NCBIfam" id="NF005559">
    <property type="entry name" value="PRK07231.1"/>
    <property type="match status" value="1"/>
</dbReference>
<dbReference type="OrthoDB" id="9806974at2"/>
<sequence length="251" mass="26322">MSTATQVAIVTGGSAGIGRATALAFADSGVAVSLGDLNEERGSLVVKEIRERGGRAIFTKTDVAQAADCSRLVDETVRQLGRLDIAFNNAGIPGDPRLTADYGLANWQRVIDVNLTGVFNCMTYQLPAMIARGGAIVNTASIFGLVGAPGNSAYCAAKHGVIGLTKAAALEYGRYRIRVNAVCPGYISTDMTVGPDTRFTEEKINKCLSTNALRRMAAPEEVANLVIWLASDKASYVSGAHYTVDGGITAS</sequence>
<protein>
    <submittedName>
        <fullName evidence="3">NAD(P)-dependent dehydrogenase (Short-subunit alcohol dehydrogenase family)</fullName>
    </submittedName>
</protein>
<proteinExistence type="inferred from homology"/>
<dbReference type="InterPro" id="IPR020904">
    <property type="entry name" value="Sc_DH/Rdtase_CS"/>
</dbReference>
<organism evidence="3 4">
    <name type="scientific">Panacagrimonas perspica</name>
    <dbReference type="NCBI Taxonomy" id="381431"/>
    <lineage>
        <taxon>Bacteria</taxon>
        <taxon>Pseudomonadati</taxon>
        <taxon>Pseudomonadota</taxon>
        <taxon>Gammaproteobacteria</taxon>
        <taxon>Nevskiales</taxon>
        <taxon>Nevskiaceae</taxon>
        <taxon>Panacagrimonas</taxon>
    </lineage>
</organism>
<dbReference type="PANTHER" id="PTHR24321">
    <property type="entry name" value="DEHYDROGENASES, SHORT CHAIN"/>
    <property type="match status" value="1"/>
</dbReference>
<dbReference type="FunFam" id="3.40.50.720:FF:000084">
    <property type="entry name" value="Short-chain dehydrogenase reductase"/>
    <property type="match status" value="1"/>
</dbReference>
<dbReference type="Proteomes" id="UP000295341">
    <property type="component" value="Unassembled WGS sequence"/>
</dbReference>
<dbReference type="GO" id="GO:0016491">
    <property type="term" value="F:oxidoreductase activity"/>
    <property type="evidence" value="ECO:0007669"/>
    <property type="project" value="UniProtKB-KW"/>
</dbReference>
<dbReference type="SUPFAM" id="SSF51735">
    <property type="entry name" value="NAD(P)-binding Rossmann-fold domains"/>
    <property type="match status" value="1"/>
</dbReference>
<accession>A0A4S3K4K9</accession>
<dbReference type="Gene3D" id="3.40.50.720">
    <property type="entry name" value="NAD(P)-binding Rossmann-like Domain"/>
    <property type="match status" value="1"/>
</dbReference>
<name>A0A4S3K4K9_9GAMM</name>
<evidence type="ECO:0000256" key="1">
    <source>
        <dbReference type="ARBA" id="ARBA00006484"/>
    </source>
</evidence>
<comment type="caution">
    <text evidence="3">The sequence shown here is derived from an EMBL/GenBank/DDBJ whole genome shotgun (WGS) entry which is preliminary data.</text>
</comment>
<evidence type="ECO:0000313" key="4">
    <source>
        <dbReference type="Proteomes" id="UP000295341"/>
    </source>
</evidence>
<comment type="similarity">
    <text evidence="1">Belongs to the short-chain dehydrogenases/reductases (SDR) family.</text>
</comment>
<dbReference type="InterPro" id="IPR002347">
    <property type="entry name" value="SDR_fam"/>
</dbReference>
<dbReference type="PRINTS" id="PR00080">
    <property type="entry name" value="SDRFAMILY"/>
</dbReference>
<dbReference type="AlphaFoldDB" id="A0A4S3K4K9"/>
<dbReference type="EMBL" id="SOBT01000008">
    <property type="protein sequence ID" value="TDU31774.1"/>
    <property type="molecule type" value="Genomic_DNA"/>
</dbReference>
<evidence type="ECO:0000313" key="3">
    <source>
        <dbReference type="EMBL" id="TDU31774.1"/>
    </source>
</evidence>
<keyword evidence="2" id="KW-0560">Oxidoreductase</keyword>
<evidence type="ECO:0000256" key="2">
    <source>
        <dbReference type="ARBA" id="ARBA00023002"/>
    </source>
</evidence>
<dbReference type="PRINTS" id="PR00081">
    <property type="entry name" value="GDHRDH"/>
</dbReference>
<gene>
    <name evidence="3" type="ORF">DFR24_1156</name>
</gene>
<dbReference type="RefSeq" id="WP_133880335.1">
    <property type="nucleotide sequence ID" value="NZ_MWIN01000012.1"/>
</dbReference>